<feature type="transmembrane region" description="Helical" evidence="11">
    <location>
        <begin position="356"/>
        <end position="374"/>
    </location>
</feature>
<proteinExistence type="inferred from homology"/>
<dbReference type="PIRSF" id="PIRSF017209">
    <property type="entry name" value="Memb_At2g17000_prd"/>
    <property type="match status" value="1"/>
</dbReference>
<accession>A0A9Q0GM62</accession>
<dbReference type="AlphaFoldDB" id="A0A9Q0GM62"/>
<dbReference type="Proteomes" id="UP001141552">
    <property type="component" value="Unassembled WGS sequence"/>
</dbReference>
<evidence type="ECO:0000256" key="11">
    <source>
        <dbReference type="SAM" id="Phobius"/>
    </source>
</evidence>
<protein>
    <recommendedName>
        <fullName evidence="9">Mechanosensitive ion channel protein</fullName>
    </recommendedName>
</protein>
<dbReference type="EMBL" id="JAKUCV010000028">
    <property type="protein sequence ID" value="KAJ4851540.1"/>
    <property type="molecule type" value="Genomic_DNA"/>
</dbReference>
<keyword evidence="7 9" id="KW-0472">Membrane</keyword>
<feature type="compositionally biased region" description="Polar residues" evidence="10">
    <location>
        <begin position="93"/>
        <end position="102"/>
    </location>
</feature>
<reference evidence="13" key="1">
    <citation type="submission" date="2022-02" db="EMBL/GenBank/DDBJ databases">
        <authorList>
            <person name="Henning P.M."/>
            <person name="McCubbin A.G."/>
            <person name="Shore J.S."/>
        </authorList>
    </citation>
    <scope>NUCLEOTIDE SEQUENCE</scope>
    <source>
        <strain evidence="13">F60SS</strain>
        <tissue evidence="13">Leaves</tissue>
    </source>
</reference>
<keyword evidence="3" id="KW-0813">Transport</keyword>
<evidence type="ECO:0000256" key="9">
    <source>
        <dbReference type="PIRNR" id="PIRNR017209"/>
    </source>
</evidence>
<evidence type="ECO:0000256" key="4">
    <source>
        <dbReference type="ARBA" id="ARBA00022692"/>
    </source>
</evidence>
<evidence type="ECO:0000313" key="13">
    <source>
        <dbReference type="EMBL" id="KAJ4851540.1"/>
    </source>
</evidence>
<evidence type="ECO:0000256" key="8">
    <source>
        <dbReference type="ARBA" id="ARBA00023303"/>
    </source>
</evidence>
<evidence type="ECO:0000256" key="2">
    <source>
        <dbReference type="ARBA" id="ARBA00008017"/>
    </source>
</evidence>
<feature type="transmembrane region" description="Helical" evidence="11">
    <location>
        <begin position="386"/>
        <end position="406"/>
    </location>
</feature>
<evidence type="ECO:0000256" key="3">
    <source>
        <dbReference type="ARBA" id="ARBA00022448"/>
    </source>
</evidence>
<dbReference type="SUPFAM" id="SSF50182">
    <property type="entry name" value="Sm-like ribonucleoproteins"/>
    <property type="match status" value="1"/>
</dbReference>
<comment type="caution">
    <text evidence="13">The sequence shown here is derived from an EMBL/GenBank/DDBJ whole genome shotgun (WGS) entry which is preliminary data.</text>
</comment>
<feature type="compositionally biased region" description="Basic and acidic residues" evidence="10">
    <location>
        <begin position="69"/>
        <end position="81"/>
    </location>
</feature>
<dbReference type="GO" id="GO:0050982">
    <property type="term" value="P:detection of mechanical stimulus"/>
    <property type="evidence" value="ECO:0007669"/>
    <property type="project" value="UniProtKB-ARBA"/>
</dbReference>
<feature type="transmembrane region" description="Helical" evidence="11">
    <location>
        <begin position="276"/>
        <end position="295"/>
    </location>
</feature>
<evidence type="ECO:0000256" key="10">
    <source>
        <dbReference type="SAM" id="MobiDB-lite"/>
    </source>
</evidence>
<dbReference type="InterPro" id="IPR023408">
    <property type="entry name" value="MscS_beta-dom_sf"/>
</dbReference>
<evidence type="ECO:0000256" key="1">
    <source>
        <dbReference type="ARBA" id="ARBA00004141"/>
    </source>
</evidence>
<comment type="subcellular location">
    <subcellularLocation>
        <location evidence="1">Membrane</location>
        <topology evidence="1">Multi-pass membrane protein</topology>
    </subcellularLocation>
</comment>
<evidence type="ECO:0000256" key="7">
    <source>
        <dbReference type="ARBA" id="ARBA00023136"/>
    </source>
</evidence>
<dbReference type="Pfam" id="PF00924">
    <property type="entry name" value="MS_channel_2nd"/>
    <property type="match status" value="1"/>
</dbReference>
<feature type="transmembrane region" description="Helical" evidence="11">
    <location>
        <begin position="315"/>
        <end position="336"/>
    </location>
</feature>
<dbReference type="PANTHER" id="PTHR31618">
    <property type="entry name" value="MECHANOSENSITIVE ION CHANNEL PROTEIN 5"/>
    <property type="match status" value="1"/>
</dbReference>
<evidence type="ECO:0000256" key="5">
    <source>
        <dbReference type="ARBA" id="ARBA00022989"/>
    </source>
</evidence>
<feature type="compositionally biased region" description="Gly residues" evidence="10">
    <location>
        <begin position="24"/>
        <end position="35"/>
    </location>
</feature>
<evidence type="ECO:0000259" key="12">
    <source>
        <dbReference type="Pfam" id="PF00924"/>
    </source>
</evidence>
<feature type="region of interest" description="Disordered" evidence="10">
    <location>
        <begin position="1"/>
        <end position="111"/>
    </location>
</feature>
<evidence type="ECO:0000256" key="6">
    <source>
        <dbReference type="ARBA" id="ARBA00023065"/>
    </source>
</evidence>
<feature type="transmembrane region" description="Helical" evidence="11">
    <location>
        <begin position="695"/>
        <end position="719"/>
    </location>
</feature>
<dbReference type="PANTHER" id="PTHR31618:SF27">
    <property type="entry name" value="MECHANOSENSITIVE ION CHANNEL PROTEIN"/>
    <property type="match status" value="1"/>
</dbReference>
<name>A0A9Q0GM62_9ROSI</name>
<dbReference type="GO" id="GO:0006820">
    <property type="term" value="P:monoatomic anion transport"/>
    <property type="evidence" value="ECO:0007669"/>
    <property type="project" value="TreeGrafter"/>
</dbReference>
<feature type="compositionally biased region" description="Basic and acidic residues" evidence="10">
    <location>
        <begin position="175"/>
        <end position="193"/>
    </location>
</feature>
<dbReference type="GO" id="GO:0008381">
    <property type="term" value="F:mechanosensitive monoatomic ion channel activity"/>
    <property type="evidence" value="ECO:0007669"/>
    <property type="project" value="TreeGrafter"/>
</dbReference>
<feature type="compositionally biased region" description="Polar residues" evidence="10">
    <location>
        <begin position="195"/>
        <end position="212"/>
    </location>
</feature>
<dbReference type="InterPro" id="IPR010920">
    <property type="entry name" value="LSM_dom_sf"/>
</dbReference>
<feature type="compositionally biased region" description="Basic residues" evidence="10">
    <location>
        <begin position="7"/>
        <end position="20"/>
    </location>
</feature>
<evidence type="ECO:0000313" key="14">
    <source>
        <dbReference type="Proteomes" id="UP001141552"/>
    </source>
</evidence>
<reference evidence="13" key="2">
    <citation type="journal article" date="2023" name="Plants (Basel)">
        <title>Annotation of the Turnera subulata (Passifloraceae) Draft Genome Reveals the S-Locus Evolved after the Divergence of Turneroideae from Passifloroideae in a Stepwise Manner.</title>
        <authorList>
            <person name="Henning P.M."/>
            <person name="Roalson E.H."/>
            <person name="Mir W."/>
            <person name="McCubbin A.G."/>
            <person name="Shore J.S."/>
        </authorList>
    </citation>
    <scope>NUCLEOTIDE SEQUENCE</scope>
    <source>
        <strain evidence="13">F60SS</strain>
    </source>
</reference>
<dbReference type="GO" id="GO:0005886">
    <property type="term" value="C:plasma membrane"/>
    <property type="evidence" value="ECO:0007669"/>
    <property type="project" value="UniProtKB-UniRule"/>
</dbReference>
<dbReference type="Gene3D" id="2.30.30.60">
    <property type="match status" value="1"/>
</dbReference>
<keyword evidence="8" id="KW-0407">Ion channel</keyword>
<feature type="region of interest" description="Disordered" evidence="10">
    <location>
        <begin position="161"/>
        <end position="240"/>
    </location>
</feature>
<gene>
    <name evidence="13" type="ORF">Tsubulata_019453</name>
</gene>
<feature type="domain" description="Mechanosensitive ion channel MscS" evidence="12">
    <location>
        <begin position="713"/>
        <end position="770"/>
    </location>
</feature>
<comment type="similarity">
    <text evidence="2 9">Belongs to the MscS (TC 1.A.23) family.</text>
</comment>
<dbReference type="InterPro" id="IPR006685">
    <property type="entry name" value="MscS_channel_2nd"/>
</dbReference>
<dbReference type="FunFam" id="2.30.30.60:FF:000003">
    <property type="entry name" value="Predicted mechanosensitive ion channel"/>
    <property type="match status" value="1"/>
</dbReference>
<sequence>MDFSLKRSFKSHGSYKHTKKLSIGGAGGGGGSGGDRGSHEELPILARQVSDDSGELHERSQVATIPLSDRPEVIVKVDGSRSDSSSSSDSDGNKNSNAQLGNQDKPDPPSILISQFLNQQKHRGGEISLDMDMEMDEFKNAERNLPPFPESPLAREMRVSFEPSVSGGLDLGSESMRRRYRDETQQDKDDEILKCSSNKSFVRQNTPLTTSKTKSRLLDPEPDELQRMPSKIPKSGPLRSGLIGKAAAEEEEEDDPLADEDLPDEFLTSKLSVLTLLQWVGLIGIVAILMCTLAFRSLKEKNILHLQLWKWEVLLLVLISGRLVSGWGIRIIVFLIERNFLLRKRVLYFVYGLKKGVQNCWWLGLVLLAWHLLFDKKVRDTPGHDVLKYVTKVLVCFLVANFIWLIKTLMVKVLASSFHVSTYFDRIQESVFNQYVIETLSGPPVIEVQRAEEEMERTIAEIRRLQNAGATIPPDLRAAVFPNARSSKFANTVGQRSFISRSFKVSGQLSKKGSKKGDDGIKIDHLHKLNNKNVSAWNMKRLMKIVRYGSLSTLDEQIRGSSVYDDSTREIRSEYEAKAAARKIFNNVARNGSKYIYLEDLMRFMEGDQALKTMELIEGSSLETSRISKSSLKNWVVQAFRERKALSLTLNDTKTAVNKLHRIVDVIVAILVLVICLVILGVATSKFFVLLGSQIVVVSFIFGNTAKILFESVIFLFVIHPFDVGDRCEVDGVQLIVEEMNILTTLFLRTDNQKVIFPNATLASKPIGNFYRSPDMFDTIEFYVHVATPVEKIAALQQRIISFIEAKKEHWYPAPTVIVRDMVLDLESVKIAIWPRHRINHQDTILRYERRSLLLEEMVKIFQELDVQYRLYPRDVNILTKPPSKPYYPA</sequence>
<organism evidence="13 14">
    <name type="scientific">Turnera subulata</name>
    <dbReference type="NCBI Taxonomy" id="218843"/>
    <lineage>
        <taxon>Eukaryota</taxon>
        <taxon>Viridiplantae</taxon>
        <taxon>Streptophyta</taxon>
        <taxon>Embryophyta</taxon>
        <taxon>Tracheophyta</taxon>
        <taxon>Spermatophyta</taxon>
        <taxon>Magnoliopsida</taxon>
        <taxon>eudicotyledons</taxon>
        <taxon>Gunneridae</taxon>
        <taxon>Pentapetalae</taxon>
        <taxon>rosids</taxon>
        <taxon>fabids</taxon>
        <taxon>Malpighiales</taxon>
        <taxon>Passifloraceae</taxon>
        <taxon>Turnera</taxon>
    </lineage>
</organism>
<dbReference type="OrthoDB" id="544685at2759"/>
<feature type="transmembrane region" description="Helical" evidence="11">
    <location>
        <begin position="663"/>
        <end position="683"/>
    </location>
</feature>
<keyword evidence="5 11" id="KW-1133">Transmembrane helix</keyword>
<keyword evidence="6" id="KW-0406">Ion transport</keyword>
<keyword evidence="14" id="KW-1185">Reference proteome</keyword>
<dbReference type="InterPro" id="IPR016688">
    <property type="entry name" value="MscS-like_plants/fungi"/>
</dbReference>
<keyword evidence="4 11" id="KW-0812">Transmembrane</keyword>